<dbReference type="AlphaFoldDB" id="A0A4Y2GE59"/>
<evidence type="ECO:0000259" key="1">
    <source>
        <dbReference type="Pfam" id="PF03184"/>
    </source>
</evidence>
<reference evidence="2 3" key="1">
    <citation type="journal article" date="2019" name="Sci. Rep.">
        <title>Orb-weaving spider Araneus ventricosus genome elucidates the spidroin gene catalogue.</title>
        <authorList>
            <person name="Kono N."/>
            <person name="Nakamura H."/>
            <person name="Ohtoshi R."/>
            <person name="Moran D.A.P."/>
            <person name="Shinohara A."/>
            <person name="Yoshida Y."/>
            <person name="Fujiwara M."/>
            <person name="Mori M."/>
            <person name="Tomita M."/>
            <person name="Arakawa K."/>
        </authorList>
    </citation>
    <scope>NUCLEOTIDE SEQUENCE [LARGE SCALE GENOMIC DNA]</scope>
</reference>
<accession>A0A4Y2GE59</accession>
<proteinExistence type="predicted"/>
<protein>
    <recommendedName>
        <fullName evidence="1">DDE-1 domain-containing protein</fullName>
    </recommendedName>
</protein>
<evidence type="ECO:0000313" key="3">
    <source>
        <dbReference type="Proteomes" id="UP000499080"/>
    </source>
</evidence>
<evidence type="ECO:0000313" key="2">
    <source>
        <dbReference type="EMBL" id="GBM51883.1"/>
    </source>
</evidence>
<dbReference type="OrthoDB" id="125347at2759"/>
<dbReference type="EMBL" id="BGPR01001354">
    <property type="protein sequence ID" value="GBM51883.1"/>
    <property type="molecule type" value="Genomic_DNA"/>
</dbReference>
<dbReference type="InterPro" id="IPR004875">
    <property type="entry name" value="DDE_SF_endonuclease_dom"/>
</dbReference>
<name>A0A4Y2GE59_ARAVE</name>
<dbReference type="GO" id="GO:0003676">
    <property type="term" value="F:nucleic acid binding"/>
    <property type="evidence" value="ECO:0007669"/>
    <property type="project" value="InterPro"/>
</dbReference>
<comment type="caution">
    <text evidence="2">The sequence shown here is derived from an EMBL/GenBank/DDBJ whole genome shotgun (WGS) entry which is preliminary data.</text>
</comment>
<dbReference type="Pfam" id="PF03184">
    <property type="entry name" value="DDE_1"/>
    <property type="match status" value="1"/>
</dbReference>
<sequence>MDNATSHPDYLKLKNINLVFLPPNTTSMLQPLDQGIIRSFKVGYRELLLRHVLSQISSCKSSEELAKSKALFLSTSEVATDSATDKNENELADLVANLHSNVSVEEYVKIDDDLSIEEENLHVSNFINRDTTEALALSEDDDGVSPMEDCKIKDYSEALKYSEQLKQFFLNNEDSEGLAKPNPMKTHLEKQVCCAGKRNQTLPTDFFK</sequence>
<gene>
    <name evidence="2" type="ORF">AVEN_186174_1</name>
</gene>
<keyword evidence="3" id="KW-1185">Reference proteome</keyword>
<feature type="domain" description="DDE-1" evidence="1">
    <location>
        <begin position="2"/>
        <end position="72"/>
    </location>
</feature>
<organism evidence="2 3">
    <name type="scientific">Araneus ventricosus</name>
    <name type="common">Orbweaver spider</name>
    <name type="synonym">Epeira ventricosa</name>
    <dbReference type="NCBI Taxonomy" id="182803"/>
    <lineage>
        <taxon>Eukaryota</taxon>
        <taxon>Metazoa</taxon>
        <taxon>Ecdysozoa</taxon>
        <taxon>Arthropoda</taxon>
        <taxon>Chelicerata</taxon>
        <taxon>Arachnida</taxon>
        <taxon>Araneae</taxon>
        <taxon>Araneomorphae</taxon>
        <taxon>Entelegynae</taxon>
        <taxon>Araneoidea</taxon>
        <taxon>Araneidae</taxon>
        <taxon>Araneus</taxon>
    </lineage>
</organism>
<dbReference type="Proteomes" id="UP000499080">
    <property type="component" value="Unassembled WGS sequence"/>
</dbReference>